<name>A0A199V747_ANACO</name>
<dbReference type="PANTHER" id="PTHR37181">
    <property type="entry name" value="F6A14.6 PROTEIN"/>
    <property type="match status" value="1"/>
</dbReference>
<dbReference type="STRING" id="4615.A0A199V747"/>
<sequence length="412" mass="44215">MTLLDSITAAAAAAGDGTGAGAGEALSAAFDFPIVLNPDDIIPHLAPLPQTPNGDASLVKRVSGWHISPSDADLADHSVHLAKTLGRKLGNPRSLDGAEFLRLLGSFLARCAERIGLSIQSEPSATSDEAFVRLGVGKLGFLIGRELARLIAESCIVLDLWGVLETLISNGILGRVNSVNLVEKLVEKKQSELLALYVKHVSDLRSSELVALLKYFLSPSEDSYESMIGMRKKLEKEALLAIEKATTQTGLPKKVSNLARDASVVLMMAHDGFSAPEICLHYVLGSSNVDGLVMSSAISQIDGSEVLTLIRYCMKWLEKYKKFLDARPCPSAGAVLGLSVCESIPSLESVVRVLGLVLDVHFSYLVLNSAFHDEVRALEEKVSSLALEADLCCSLDEVVKHLQAEASRERGL</sequence>
<comment type="caution">
    <text evidence="1">The sequence shown here is derived from an EMBL/GenBank/DDBJ whole genome shotgun (WGS) entry which is preliminary data.</text>
</comment>
<protein>
    <submittedName>
        <fullName evidence="1">Uncharacterized protein</fullName>
    </submittedName>
</protein>
<evidence type="ECO:0000313" key="1">
    <source>
        <dbReference type="EMBL" id="OAY72907.1"/>
    </source>
</evidence>
<gene>
    <name evidence="1" type="ORF">ACMD2_10553</name>
</gene>
<organism evidence="1 2">
    <name type="scientific">Ananas comosus</name>
    <name type="common">Pineapple</name>
    <name type="synonym">Ananas ananas</name>
    <dbReference type="NCBI Taxonomy" id="4615"/>
    <lineage>
        <taxon>Eukaryota</taxon>
        <taxon>Viridiplantae</taxon>
        <taxon>Streptophyta</taxon>
        <taxon>Embryophyta</taxon>
        <taxon>Tracheophyta</taxon>
        <taxon>Spermatophyta</taxon>
        <taxon>Magnoliopsida</taxon>
        <taxon>Liliopsida</taxon>
        <taxon>Poales</taxon>
        <taxon>Bromeliaceae</taxon>
        <taxon>Bromelioideae</taxon>
        <taxon>Ananas</taxon>
    </lineage>
</organism>
<dbReference type="AlphaFoldDB" id="A0A199V747"/>
<dbReference type="Proteomes" id="UP000092600">
    <property type="component" value="Unassembled WGS sequence"/>
</dbReference>
<reference evidence="1 2" key="1">
    <citation type="journal article" date="2016" name="DNA Res.">
        <title>The draft genome of MD-2 pineapple using hybrid error correction of long reads.</title>
        <authorList>
            <person name="Redwan R.M."/>
            <person name="Saidin A."/>
            <person name="Kumar S.V."/>
        </authorList>
    </citation>
    <scope>NUCLEOTIDE SEQUENCE [LARGE SCALE GENOMIC DNA]</scope>
    <source>
        <strain evidence="2">cv. MD2</strain>
        <tissue evidence="1">Leaf</tissue>
    </source>
</reference>
<accession>A0A199V747</accession>
<dbReference type="PANTHER" id="PTHR37181:SF1">
    <property type="entry name" value="F6A14.6 PROTEIN"/>
    <property type="match status" value="1"/>
</dbReference>
<proteinExistence type="predicted"/>
<dbReference type="EMBL" id="LSRQ01002932">
    <property type="protein sequence ID" value="OAY72907.1"/>
    <property type="molecule type" value="Genomic_DNA"/>
</dbReference>
<evidence type="ECO:0000313" key="2">
    <source>
        <dbReference type="Proteomes" id="UP000092600"/>
    </source>
</evidence>